<reference evidence="2 3" key="1">
    <citation type="submission" date="2016-03" db="EMBL/GenBank/DDBJ databases">
        <title>Speciation and ecological success in dimly lit waters: horizontal gene transfer in a green sulfur bacteria bloom unveiled by metagenomic assembly.</title>
        <authorList>
            <person name="Llorens-Mares T."/>
            <person name="Liu Z."/>
            <person name="Allen L.Z."/>
            <person name="Rusch D.B."/>
            <person name="Craig M.T."/>
            <person name="Dupont C.L."/>
            <person name="Bryant D.A."/>
            <person name="Casamayor E.O."/>
        </authorList>
    </citation>
    <scope>NUCLEOTIDE SEQUENCE [LARGE SCALE GENOMIC DNA]</scope>
    <source>
        <strain evidence="2">CIII</strain>
    </source>
</reference>
<dbReference type="InterPro" id="IPR024552">
    <property type="entry name" value="DUF3856"/>
</dbReference>
<proteinExistence type="predicted"/>
<dbReference type="SUPFAM" id="SSF48452">
    <property type="entry name" value="TPR-like"/>
    <property type="match status" value="1"/>
</dbReference>
<gene>
    <name evidence="2" type="ORF">A3K90_00745</name>
</gene>
<dbReference type="AlphaFoldDB" id="A0A165L7S6"/>
<comment type="caution">
    <text evidence="2">The sequence shown here is derived from an EMBL/GenBank/DDBJ whole genome shotgun (WGS) entry which is preliminary data.</text>
</comment>
<dbReference type="InterPro" id="IPR011990">
    <property type="entry name" value="TPR-like_helical_dom_sf"/>
</dbReference>
<evidence type="ECO:0000313" key="3">
    <source>
        <dbReference type="Proteomes" id="UP000076481"/>
    </source>
</evidence>
<protein>
    <recommendedName>
        <fullName evidence="1">DUF3856 domain-containing protein</fullName>
    </recommendedName>
</protein>
<evidence type="ECO:0000313" key="2">
    <source>
        <dbReference type="EMBL" id="KZK73685.1"/>
    </source>
</evidence>
<accession>A0A165L7S6</accession>
<dbReference type="Proteomes" id="UP000076481">
    <property type="component" value="Unassembled WGS sequence"/>
</dbReference>
<organism evidence="2 3">
    <name type="scientific">Pelodictyon luteolum</name>
    <dbReference type="NCBI Taxonomy" id="1100"/>
    <lineage>
        <taxon>Bacteria</taxon>
        <taxon>Pseudomonadati</taxon>
        <taxon>Chlorobiota</taxon>
        <taxon>Chlorobiia</taxon>
        <taxon>Chlorobiales</taxon>
        <taxon>Chlorobiaceae</taxon>
        <taxon>Chlorobium/Pelodictyon group</taxon>
        <taxon>Pelodictyon</taxon>
    </lineage>
</organism>
<feature type="domain" description="DUF3856" evidence="1">
    <location>
        <begin position="2"/>
        <end position="143"/>
    </location>
</feature>
<dbReference type="Pfam" id="PF12968">
    <property type="entry name" value="DUF3856"/>
    <property type="match status" value="1"/>
</dbReference>
<evidence type="ECO:0000259" key="1">
    <source>
        <dbReference type="Pfam" id="PF12968"/>
    </source>
</evidence>
<sequence>MKPLRSVAEAYLALSEAERQLQDGLHAEAAASCRGATDAARSIPSEEAFDHAGFEAFVHAVLAGALTGLGEHGAGLESADRALYYFNRRGELEEDGGKLWIRAVFSRGSALEGLGRRDEAFQAFRMAGEMLDERKGGVGGLEALRNAAADALVRLGRPTEPEKPAGYRAWWEFWS</sequence>
<dbReference type="Gene3D" id="1.25.40.10">
    <property type="entry name" value="Tetratricopeptide repeat domain"/>
    <property type="match status" value="1"/>
</dbReference>
<dbReference type="EMBL" id="LVWG01000034">
    <property type="protein sequence ID" value="KZK73685.1"/>
    <property type="molecule type" value="Genomic_DNA"/>
</dbReference>
<name>A0A165L7S6_PELLU</name>
<dbReference type="RefSeq" id="WP_303682126.1">
    <property type="nucleotide sequence ID" value="NZ_LVWG01000034.1"/>
</dbReference>